<evidence type="ECO:0000256" key="3">
    <source>
        <dbReference type="ARBA" id="ARBA00022989"/>
    </source>
</evidence>
<dbReference type="eggNOG" id="COG1495">
    <property type="taxonomic scope" value="Bacteria"/>
</dbReference>
<dbReference type="Pfam" id="PF02600">
    <property type="entry name" value="DsbB"/>
    <property type="match status" value="1"/>
</dbReference>
<dbReference type="AlphaFoldDB" id="C6XLU3"/>
<evidence type="ECO:0000313" key="6">
    <source>
        <dbReference type="EMBL" id="ACT57999.1"/>
    </source>
</evidence>
<evidence type="ECO:0000313" key="7">
    <source>
        <dbReference type="Proteomes" id="UP000002745"/>
    </source>
</evidence>
<dbReference type="RefSeq" id="WP_012778157.1">
    <property type="nucleotide sequence ID" value="NC_012982.1"/>
</dbReference>
<keyword evidence="4 5" id="KW-0472">Membrane</keyword>
<sequence length="163" mass="18191">MMNSILSQRTWIYVSLLASIFMLASAHVFETFGKMYPCDLCLKQREPYWVAIFIALSGIILSRAKPSWPMFKTTCILLGFTFLYGTGYALYHSGVEWGIFHAGCQSVDFDPSQSLALDSPMVVGKCDEPPLVIMGVTMANMNAIGSMLLMLTSFVCAFRKQKN</sequence>
<dbReference type="GO" id="GO:0006457">
    <property type="term" value="P:protein folding"/>
    <property type="evidence" value="ECO:0007669"/>
    <property type="project" value="InterPro"/>
</dbReference>
<evidence type="ECO:0000256" key="1">
    <source>
        <dbReference type="ARBA" id="ARBA00004141"/>
    </source>
</evidence>
<feature type="transmembrane region" description="Helical" evidence="5">
    <location>
        <begin position="48"/>
        <end position="64"/>
    </location>
</feature>
<evidence type="ECO:0008006" key="8">
    <source>
        <dbReference type="Google" id="ProtNLM"/>
    </source>
</evidence>
<dbReference type="Proteomes" id="UP000002745">
    <property type="component" value="Chromosome"/>
</dbReference>
<keyword evidence="2 5" id="KW-0812">Transmembrane</keyword>
<feature type="transmembrane region" description="Helical" evidence="5">
    <location>
        <begin position="71"/>
        <end position="91"/>
    </location>
</feature>
<dbReference type="OrthoDB" id="9808637at2"/>
<dbReference type="SUPFAM" id="SSF158442">
    <property type="entry name" value="DsbB-like"/>
    <property type="match status" value="1"/>
</dbReference>
<dbReference type="STRING" id="582402.Hbal_0297"/>
<dbReference type="GO" id="GO:0015035">
    <property type="term" value="F:protein-disulfide reductase activity"/>
    <property type="evidence" value="ECO:0007669"/>
    <property type="project" value="InterPro"/>
</dbReference>
<evidence type="ECO:0000256" key="4">
    <source>
        <dbReference type="ARBA" id="ARBA00023136"/>
    </source>
</evidence>
<organism evidence="6 7">
    <name type="scientific">Hirschia baltica (strain ATCC 49814 / DSM 5838 / IFAM 1418)</name>
    <dbReference type="NCBI Taxonomy" id="582402"/>
    <lineage>
        <taxon>Bacteria</taxon>
        <taxon>Pseudomonadati</taxon>
        <taxon>Pseudomonadota</taxon>
        <taxon>Alphaproteobacteria</taxon>
        <taxon>Hyphomonadales</taxon>
        <taxon>Hyphomonadaceae</taxon>
        <taxon>Hirschia</taxon>
    </lineage>
</organism>
<dbReference type="HOGENOM" id="CLU_098660_0_2_5"/>
<keyword evidence="7" id="KW-1185">Reference proteome</keyword>
<dbReference type="GO" id="GO:0016020">
    <property type="term" value="C:membrane"/>
    <property type="evidence" value="ECO:0007669"/>
    <property type="project" value="UniProtKB-SubCell"/>
</dbReference>
<gene>
    <name evidence="6" type="ordered locus">Hbal_0297</name>
</gene>
<feature type="transmembrane region" description="Helical" evidence="5">
    <location>
        <begin position="131"/>
        <end position="158"/>
    </location>
</feature>
<reference evidence="7" key="1">
    <citation type="journal article" date="2011" name="J. Bacteriol.">
        <title>Genome sequences of eight morphologically diverse alphaproteobacteria.</title>
        <authorList>
            <consortium name="US DOE Joint Genome Institute"/>
            <person name="Brown P.J."/>
            <person name="Kysela D.T."/>
            <person name="Buechlein A."/>
            <person name="Hemmerich C."/>
            <person name="Brun Y.V."/>
        </authorList>
    </citation>
    <scope>NUCLEOTIDE SEQUENCE [LARGE SCALE GENOMIC DNA]</scope>
    <source>
        <strain evidence="7">ATCC 49814 / DSM 5838 / IFAM 1418</strain>
    </source>
</reference>
<accession>C6XLU3</accession>
<dbReference type="InterPro" id="IPR003752">
    <property type="entry name" value="DiS_bond_form_DsbB/BdbC"/>
</dbReference>
<dbReference type="KEGG" id="hba:Hbal_0297"/>
<evidence type="ECO:0000256" key="5">
    <source>
        <dbReference type="SAM" id="Phobius"/>
    </source>
</evidence>
<protein>
    <recommendedName>
        <fullName evidence="8">Disulfide bond formation protein B</fullName>
    </recommendedName>
</protein>
<feature type="transmembrane region" description="Helical" evidence="5">
    <location>
        <begin position="12"/>
        <end position="28"/>
    </location>
</feature>
<dbReference type="InterPro" id="IPR024199">
    <property type="entry name" value="Uncharacterised_DsbB"/>
</dbReference>
<name>C6XLU3_HIRBI</name>
<keyword evidence="3 5" id="KW-1133">Transmembrane helix</keyword>
<dbReference type="InterPro" id="IPR023380">
    <property type="entry name" value="DsbB-like_sf"/>
</dbReference>
<comment type="subcellular location">
    <subcellularLocation>
        <location evidence="1">Membrane</location>
        <topology evidence="1">Multi-pass membrane protein</topology>
    </subcellularLocation>
</comment>
<evidence type="ECO:0000256" key="2">
    <source>
        <dbReference type="ARBA" id="ARBA00022692"/>
    </source>
</evidence>
<dbReference type="PIRSF" id="PIRSF033913">
    <property type="entry name" value="S-S_format_DsbB"/>
    <property type="match status" value="1"/>
</dbReference>
<dbReference type="Gene3D" id="1.20.1550.10">
    <property type="entry name" value="DsbB-like"/>
    <property type="match status" value="1"/>
</dbReference>
<proteinExistence type="predicted"/>
<dbReference type="EMBL" id="CP001678">
    <property type="protein sequence ID" value="ACT57999.1"/>
    <property type="molecule type" value="Genomic_DNA"/>
</dbReference>